<gene>
    <name evidence="1" type="ORF">ACFQ4B_26235</name>
</gene>
<dbReference type="SUPFAM" id="SSF48371">
    <property type="entry name" value="ARM repeat"/>
    <property type="match status" value="1"/>
</dbReference>
<name>A0ABW3UVW3_9BACL</name>
<dbReference type="InterPro" id="IPR016024">
    <property type="entry name" value="ARM-type_fold"/>
</dbReference>
<evidence type="ECO:0000313" key="2">
    <source>
        <dbReference type="Proteomes" id="UP001597180"/>
    </source>
</evidence>
<reference evidence="2" key="1">
    <citation type="journal article" date="2019" name="Int. J. Syst. Evol. Microbiol.">
        <title>The Global Catalogue of Microorganisms (GCM) 10K type strain sequencing project: providing services to taxonomists for standard genome sequencing and annotation.</title>
        <authorList>
            <consortium name="The Broad Institute Genomics Platform"/>
            <consortium name="The Broad Institute Genome Sequencing Center for Infectious Disease"/>
            <person name="Wu L."/>
            <person name="Ma J."/>
        </authorList>
    </citation>
    <scope>NUCLEOTIDE SEQUENCE [LARGE SCALE GENOMIC DNA]</scope>
    <source>
        <strain evidence="2">CCUG 53270</strain>
    </source>
</reference>
<keyword evidence="2" id="KW-1185">Reference proteome</keyword>
<dbReference type="Gene3D" id="1.25.10.10">
    <property type="entry name" value="Leucine-rich Repeat Variant"/>
    <property type="match status" value="1"/>
</dbReference>
<accession>A0ABW3UVW3</accession>
<comment type="caution">
    <text evidence="1">The sequence shown here is derived from an EMBL/GenBank/DDBJ whole genome shotgun (WGS) entry which is preliminary data.</text>
</comment>
<dbReference type="EMBL" id="JBHTLU010000036">
    <property type="protein sequence ID" value="MFD1223624.1"/>
    <property type="molecule type" value="Genomic_DNA"/>
</dbReference>
<evidence type="ECO:0000313" key="1">
    <source>
        <dbReference type="EMBL" id="MFD1223624.1"/>
    </source>
</evidence>
<dbReference type="InterPro" id="IPR011989">
    <property type="entry name" value="ARM-like"/>
</dbReference>
<dbReference type="Proteomes" id="UP001597180">
    <property type="component" value="Unassembled WGS sequence"/>
</dbReference>
<proteinExistence type="predicted"/>
<sequence length="603" mass="67889">MSLHVLFELQNEVRRLFIAGSTVAAGDMRLQKLASQLQLQAESVPVFGRLAQSVDQVVTADSGEAARKLLELGTLLSAILHTLGRTESKEPLAPVTGTDASLPTALPYRKLSPLIQALTSKGQGRLELLKQGWEEGLFQDLRSIAPAVSALDDSYSEIPDFIQRVVIPAYGQEALPVLLQQFKLDGGRGDARRLELIHELLPGEDLAFLRQAAHEGSTEVRAAAIGLLGDYPEQIDYILAQADDKKKEIRSAALFALARLGSEPAAERLYHALVSKDRELAIEPIRRCQSHSLTLKIIAHAEHALERIIQQSNVEEAAQQLLADIRSLEGKQTTEVVLLLQKLLSAPEFIKTETEAAQEAAAELLLDIDLPEAYQFAVSLHKAFHGKFIAYSFKAALRILSPEDVYEQFHNDLRNKKQSAAKTLLRAFQEETRWYPGRLEYEPFQAEESIVWDPRWVQLFVELDEADLVCRLVQEPDTNVIKYLTAKCEKQPQFNRGQTSNMLLVLFGMQEPRAPQLLTDILEKGGNKQYYYLDRVQLTLLSMLPREYADRLRRHAEQLTYPSLKEQILEIAETIAAKPDTNQMQDNQEKGQGLWEWIRSKMS</sequence>
<dbReference type="RefSeq" id="WP_345587927.1">
    <property type="nucleotide sequence ID" value="NZ_BAABJG010000014.1"/>
</dbReference>
<dbReference type="Pfam" id="PF13646">
    <property type="entry name" value="HEAT_2"/>
    <property type="match status" value="1"/>
</dbReference>
<organism evidence="1 2">
    <name type="scientific">Paenibacillus vulneris</name>
    <dbReference type="NCBI Taxonomy" id="1133364"/>
    <lineage>
        <taxon>Bacteria</taxon>
        <taxon>Bacillati</taxon>
        <taxon>Bacillota</taxon>
        <taxon>Bacilli</taxon>
        <taxon>Bacillales</taxon>
        <taxon>Paenibacillaceae</taxon>
        <taxon>Paenibacillus</taxon>
    </lineage>
</organism>
<protein>
    <submittedName>
        <fullName evidence="1">HEAT repeat domain-containing protein</fullName>
    </submittedName>
</protein>